<evidence type="ECO:0000259" key="4">
    <source>
        <dbReference type="PROSITE" id="PS50206"/>
    </source>
</evidence>
<evidence type="ECO:0000256" key="2">
    <source>
        <dbReference type="ARBA" id="ARBA00023125"/>
    </source>
</evidence>
<dbReference type="CDD" id="cd01392">
    <property type="entry name" value="HTH_LacI"/>
    <property type="match status" value="1"/>
</dbReference>
<dbReference type="Gene3D" id="3.40.50.2300">
    <property type="match status" value="1"/>
</dbReference>
<dbReference type="PROSITE" id="PS00356">
    <property type="entry name" value="HTH_LACI_1"/>
    <property type="match status" value="1"/>
</dbReference>
<evidence type="ECO:0000313" key="7">
    <source>
        <dbReference type="Proteomes" id="UP001500102"/>
    </source>
</evidence>
<dbReference type="PANTHER" id="PTHR30146:SF153">
    <property type="entry name" value="LACTOSE OPERON REPRESSOR"/>
    <property type="match status" value="1"/>
</dbReference>
<dbReference type="EMBL" id="BAAAQB010000006">
    <property type="protein sequence ID" value="GAA2126966.1"/>
    <property type="molecule type" value="Genomic_DNA"/>
</dbReference>
<evidence type="ECO:0000259" key="5">
    <source>
        <dbReference type="PROSITE" id="PS50932"/>
    </source>
</evidence>
<dbReference type="SUPFAM" id="SSF47413">
    <property type="entry name" value="lambda repressor-like DNA-binding domains"/>
    <property type="match status" value="1"/>
</dbReference>
<protein>
    <recommendedName>
        <fullName evidence="8">Transcriptional regulator</fullName>
    </recommendedName>
</protein>
<keyword evidence="2" id="KW-0238">DNA-binding</keyword>
<proteinExistence type="predicted"/>
<dbReference type="RefSeq" id="WP_344361607.1">
    <property type="nucleotide sequence ID" value="NZ_BAAAQB010000006.1"/>
</dbReference>
<evidence type="ECO:0000256" key="3">
    <source>
        <dbReference type="ARBA" id="ARBA00023163"/>
    </source>
</evidence>
<dbReference type="InterPro" id="IPR010982">
    <property type="entry name" value="Lambda_DNA-bd_dom_sf"/>
</dbReference>
<dbReference type="Proteomes" id="UP001500102">
    <property type="component" value="Unassembled WGS sequence"/>
</dbReference>
<feature type="domain" description="Rhodanese" evidence="4">
    <location>
        <begin position="87"/>
        <end position="121"/>
    </location>
</feature>
<reference evidence="6 7" key="1">
    <citation type="journal article" date="2019" name="Int. J. Syst. Evol. Microbiol.">
        <title>The Global Catalogue of Microorganisms (GCM) 10K type strain sequencing project: providing services to taxonomists for standard genome sequencing and annotation.</title>
        <authorList>
            <consortium name="The Broad Institute Genomics Platform"/>
            <consortium name="The Broad Institute Genome Sequencing Center for Infectious Disease"/>
            <person name="Wu L."/>
            <person name="Ma J."/>
        </authorList>
    </citation>
    <scope>NUCLEOTIDE SEQUENCE [LARGE SCALE GENOMIC DNA]</scope>
    <source>
        <strain evidence="6 7">JCM 15921</strain>
    </source>
</reference>
<evidence type="ECO:0008006" key="8">
    <source>
        <dbReference type="Google" id="ProtNLM"/>
    </source>
</evidence>
<keyword evidence="1" id="KW-0805">Transcription regulation</keyword>
<keyword evidence="7" id="KW-1185">Reference proteome</keyword>
<evidence type="ECO:0000313" key="6">
    <source>
        <dbReference type="EMBL" id="GAA2126966.1"/>
    </source>
</evidence>
<organism evidence="6 7">
    <name type="scientific">Arthrobacter humicola</name>
    <dbReference type="NCBI Taxonomy" id="409291"/>
    <lineage>
        <taxon>Bacteria</taxon>
        <taxon>Bacillati</taxon>
        <taxon>Actinomycetota</taxon>
        <taxon>Actinomycetes</taxon>
        <taxon>Micrococcales</taxon>
        <taxon>Micrococcaceae</taxon>
        <taxon>Arthrobacter</taxon>
    </lineage>
</organism>
<sequence length="199" mass="20458">MRHGSKPTIRDVAETAGVSVTTVSYVLSGRSGGTTRISEATQGRVHAAVRELGYVANRSARGMRRGRTELVAVAVADLEDPRDRALATLLAAILPEHGYQAVVLLGGGWRQFMLAGGADGVIRTGASETAEDSAAMAELAARGVAQVLITDDAGAGALDANRDGIPDVPAGYDVVPAGSESPEALAERAVTALLGRLRS</sequence>
<evidence type="ECO:0000256" key="1">
    <source>
        <dbReference type="ARBA" id="ARBA00023015"/>
    </source>
</evidence>
<dbReference type="Gene3D" id="1.10.260.40">
    <property type="entry name" value="lambda repressor-like DNA-binding domains"/>
    <property type="match status" value="1"/>
</dbReference>
<feature type="domain" description="HTH lacI-type" evidence="5">
    <location>
        <begin position="7"/>
        <end position="65"/>
    </location>
</feature>
<dbReference type="PROSITE" id="PS50206">
    <property type="entry name" value="RHODANESE_3"/>
    <property type="match status" value="1"/>
</dbReference>
<dbReference type="PANTHER" id="PTHR30146">
    <property type="entry name" value="LACI-RELATED TRANSCRIPTIONAL REPRESSOR"/>
    <property type="match status" value="1"/>
</dbReference>
<dbReference type="InterPro" id="IPR001763">
    <property type="entry name" value="Rhodanese-like_dom"/>
</dbReference>
<keyword evidence="3" id="KW-0804">Transcription</keyword>
<accession>A0ABN2YG81</accession>
<dbReference type="InterPro" id="IPR000843">
    <property type="entry name" value="HTH_LacI"/>
</dbReference>
<dbReference type="SMART" id="SM00354">
    <property type="entry name" value="HTH_LACI"/>
    <property type="match status" value="1"/>
</dbReference>
<comment type="caution">
    <text evidence="6">The sequence shown here is derived from an EMBL/GenBank/DDBJ whole genome shotgun (WGS) entry which is preliminary data.</text>
</comment>
<gene>
    <name evidence="6" type="ORF">GCM10009825_04630</name>
</gene>
<dbReference type="PROSITE" id="PS50932">
    <property type="entry name" value="HTH_LACI_2"/>
    <property type="match status" value="1"/>
</dbReference>
<name>A0ABN2YG81_9MICC</name>
<dbReference type="Pfam" id="PF00356">
    <property type="entry name" value="LacI"/>
    <property type="match status" value="1"/>
</dbReference>